<dbReference type="PRINTS" id="PR01270">
    <property type="entry name" value="HDASUPER"/>
</dbReference>
<feature type="domain" description="Histone deacetylase" evidence="10">
    <location>
        <begin position="190"/>
        <end position="550"/>
    </location>
</feature>
<evidence type="ECO:0000256" key="9">
    <source>
        <dbReference type="ARBA" id="ARBA00023242"/>
    </source>
</evidence>
<reference evidence="11 12" key="1">
    <citation type="submission" date="2024-11" db="EMBL/GenBank/DDBJ databases">
        <title>Adaptive evolution of stress response genes in parasites aligns with host niche diversity.</title>
        <authorList>
            <person name="Hahn C."/>
            <person name="Resl P."/>
        </authorList>
    </citation>
    <scope>NUCLEOTIDE SEQUENCE [LARGE SCALE GENOMIC DNA]</scope>
    <source>
        <strain evidence="11">EGGRZ-B1_66</strain>
        <tissue evidence="11">Body</tissue>
    </source>
</reference>
<dbReference type="Gene3D" id="3.40.800.20">
    <property type="entry name" value="Histone deacetylase domain"/>
    <property type="match status" value="1"/>
</dbReference>
<organism evidence="11 12">
    <name type="scientific">Cichlidogyrus casuarinus</name>
    <dbReference type="NCBI Taxonomy" id="1844966"/>
    <lineage>
        <taxon>Eukaryota</taxon>
        <taxon>Metazoa</taxon>
        <taxon>Spiralia</taxon>
        <taxon>Lophotrochozoa</taxon>
        <taxon>Platyhelminthes</taxon>
        <taxon>Monogenea</taxon>
        <taxon>Monopisthocotylea</taxon>
        <taxon>Dactylogyridea</taxon>
        <taxon>Ancyrocephalidae</taxon>
        <taxon>Cichlidogyrus</taxon>
    </lineage>
</organism>
<comment type="subcellular location">
    <subcellularLocation>
        <location evidence="1">Nucleus</location>
    </subcellularLocation>
</comment>
<keyword evidence="6" id="KW-0156">Chromatin regulator</keyword>
<evidence type="ECO:0000256" key="7">
    <source>
        <dbReference type="ARBA" id="ARBA00023015"/>
    </source>
</evidence>
<keyword evidence="8" id="KW-0804">Transcription</keyword>
<evidence type="ECO:0000313" key="12">
    <source>
        <dbReference type="Proteomes" id="UP001626550"/>
    </source>
</evidence>
<dbReference type="GO" id="GO:0010468">
    <property type="term" value="P:regulation of gene expression"/>
    <property type="evidence" value="ECO:0007669"/>
    <property type="project" value="UniProtKB-ARBA"/>
</dbReference>
<keyword evidence="4" id="KW-0678">Repressor</keyword>
<dbReference type="GO" id="GO:0141221">
    <property type="term" value="F:histone deacetylase activity, hydrolytic mechanism"/>
    <property type="evidence" value="ECO:0007669"/>
    <property type="project" value="UniProtKB-EC"/>
</dbReference>
<dbReference type="InterPro" id="IPR023801">
    <property type="entry name" value="His_deacetylse_dom"/>
</dbReference>
<evidence type="ECO:0000256" key="2">
    <source>
        <dbReference type="ARBA" id="ARBA00007738"/>
    </source>
</evidence>
<evidence type="ECO:0000259" key="10">
    <source>
        <dbReference type="Pfam" id="PF00850"/>
    </source>
</evidence>
<evidence type="ECO:0000256" key="4">
    <source>
        <dbReference type="ARBA" id="ARBA00022491"/>
    </source>
</evidence>
<evidence type="ECO:0000256" key="8">
    <source>
        <dbReference type="ARBA" id="ARBA00023163"/>
    </source>
</evidence>
<evidence type="ECO:0000256" key="6">
    <source>
        <dbReference type="ARBA" id="ARBA00022853"/>
    </source>
</evidence>
<dbReference type="PANTHER" id="PTHR10625:SF5">
    <property type="entry name" value="HISTONE DEACETYLASE"/>
    <property type="match status" value="1"/>
</dbReference>
<name>A0ABD2PZV7_9PLAT</name>
<dbReference type="InterPro" id="IPR000286">
    <property type="entry name" value="HDACs"/>
</dbReference>
<dbReference type="EMBL" id="JBJKFK010001725">
    <property type="protein sequence ID" value="KAL3312372.1"/>
    <property type="molecule type" value="Genomic_DNA"/>
</dbReference>
<gene>
    <name evidence="11" type="ORF">Ciccas_009035</name>
</gene>
<keyword evidence="12" id="KW-1185">Reference proteome</keyword>
<keyword evidence="5" id="KW-0378">Hydrolase</keyword>
<keyword evidence="7" id="KW-0805">Transcription regulation</keyword>
<keyword evidence="9" id="KW-0539">Nucleus</keyword>
<comment type="caution">
    <text evidence="11">The sequence shown here is derived from an EMBL/GenBank/DDBJ whole genome shotgun (WGS) entry which is preliminary data.</text>
</comment>
<dbReference type="SUPFAM" id="SSF52768">
    <property type="entry name" value="Arginase/deacetylase"/>
    <property type="match status" value="2"/>
</dbReference>
<protein>
    <recommendedName>
        <fullName evidence="3">histone deacetylase</fullName>
        <ecNumber evidence="3">3.5.1.98</ecNumber>
    </recommendedName>
</protein>
<evidence type="ECO:0000313" key="11">
    <source>
        <dbReference type="EMBL" id="KAL3312372.1"/>
    </source>
</evidence>
<dbReference type="Pfam" id="PF00850">
    <property type="entry name" value="Hist_deacetyl"/>
    <property type="match status" value="1"/>
</dbReference>
<evidence type="ECO:0000256" key="5">
    <source>
        <dbReference type="ARBA" id="ARBA00022801"/>
    </source>
</evidence>
<comment type="similarity">
    <text evidence="2">Belongs to the histone deacetylase family. HD type 2 subfamily.</text>
</comment>
<sequence length="623" mass="69985">MTQELARLFIRYVVTQTNSVLKVPAHFVLIELLGLSQFAYHAFARVLSRPTLDLFFHTFELTNKINDETASLIMYQLDASVFRPGITFHPITCLHECPHVTESAKNLPIDRIFDSHHDTAFRLINVLLHLVNTDLQIPLILREAYTNQLNTRQQERSIRPEWLSMQNNLEKLLSRQGNTLWKEFDLFPKLLQACTLILDAPLAEMSDLMLFHTYEYLGNYCKTSKELSLLHTASSTQIINSSAAPNRLMGCGAHGIDSETYWNPDWSVLAARSAVGQLIYLARLVCERRLPNGMALIRPPGHHAEQNHAMGFCYLNSIAVTALTMLARGLARRIFIFDWDVHHGNGTAQVLKNCQPGQILYSSVHRYDKGSFYPGTGHLVENNRYHINIAWDSEPAQTESNASPCQVDAAERRNLWRHSKTSRVAGAGPGNEEVTTEQLSQKPLYQKENLFEAAHARRKPGEAEYIAAMRSIVMPVAREFQPDLVLVSAGFDASYGHSDNIGGYDLPPGLFAWMTRQLMTLAEGSVVLALEGGYDKDSLCECTAKCVEALLVPPPLNKSTSAIALDDLQSAYSYINMHELIRPPTPWAISTLEKTRDRYSPSMTSGSTGWESLRHIESAFIAK</sequence>
<evidence type="ECO:0000256" key="3">
    <source>
        <dbReference type="ARBA" id="ARBA00012111"/>
    </source>
</evidence>
<dbReference type="PANTHER" id="PTHR10625">
    <property type="entry name" value="HISTONE DEACETYLASE HDAC1-RELATED"/>
    <property type="match status" value="1"/>
</dbReference>
<evidence type="ECO:0000256" key="1">
    <source>
        <dbReference type="ARBA" id="ARBA00004123"/>
    </source>
</evidence>
<dbReference type="Proteomes" id="UP001626550">
    <property type="component" value="Unassembled WGS sequence"/>
</dbReference>
<accession>A0ABD2PZV7</accession>
<dbReference type="AlphaFoldDB" id="A0ABD2PZV7"/>
<dbReference type="InterPro" id="IPR037138">
    <property type="entry name" value="His_deacetylse_dom_sf"/>
</dbReference>
<dbReference type="GO" id="GO:0005634">
    <property type="term" value="C:nucleus"/>
    <property type="evidence" value="ECO:0007669"/>
    <property type="project" value="UniProtKB-SubCell"/>
</dbReference>
<dbReference type="InterPro" id="IPR023696">
    <property type="entry name" value="Ureohydrolase_dom_sf"/>
</dbReference>
<dbReference type="EC" id="3.5.1.98" evidence="3"/>
<proteinExistence type="inferred from homology"/>